<name>A0A850NSH4_9PROT</name>
<keyword evidence="5" id="KW-0408">Iron</keyword>
<dbReference type="PANTHER" id="PTHR30521:SF0">
    <property type="entry name" value="DYP-TYPE PEROXIDASE FAMILY PROTEIN"/>
    <property type="match status" value="1"/>
</dbReference>
<dbReference type="InterPro" id="IPR011008">
    <property type="entry name" value="Dimeric_a/b-barrel"/>
</dbReference>
<keyword evidence="2 10" id="KW-0575">Peroxidase</keyword>
<evidence type="ECO:0000256" key="2">
    <source>
        <dbReference type="ARBA" id="ARBA00022559"/>
    </source>
</evidence>
<dbReference type="Pfam" id="PF04261">
    <property type="entry name" value="Dyp_perox_N"/>
    <property type="match status" value="1"/>
</dbReference>
<dbReference type="InterPro" id="IPR006314">
    <property type="entry name" value="Dyp_peroxidase"/>
</dbReference>
<evidence type="ECO:0000313" key="11">
    <source>
        <dbReference type="Proteomes" id="UP000557688"/>
    </source>
</evidence>
<evidence type="ECO:0000256" key="4">
    <source>
        <dbReference type="ARBA" id="ARBA00023002"/>
    </source>
</evidence>
<evidence type="ECO:0000256" key="6">
    <source>
        <dbReference type="ARBA" id="ARBA00025737"/>
    </source>
</evidence>
<dbReference type="Proteomes" id="UP000565205">
    <property type="component" value="Unassembled WGS sequence"/>
</dbReference>
<evidence type="ECO:0000313" key="10">
    <source>
        <dbReference type="EMBL" id="NVN29888.1"/>
    </source>
</evidence>
<organism evidence="10 12">
    <name type="scientific">Endobacter medicaginis</name>
    <dbReference type="NCBI Taxonomy" id="1181271"/>
    <lineage>
        <taxon>Bacteria</taxon>
        <taxon>Pseudomonadati</taxon>
        <taxon>Pseudomonadota</taxon>
        <taxon>Alphaproteobacteria</taxon>
        <taxon>Acetobacterales</taxon>
        <taxon>Acetobacteraceae</taxon>
        <taxon>Endobacter</taxon>
    </lineage>
</organism>
<dbReference type="GO" id="GO:0004601">
    <property type="term" value="F:peroxidase activity"/>
    <property type="evidence" value="ECO:0007669"/>
    <property type="project" value="UniProtKB-KW"/>
</dbReference>
<dbReference type="PROSITE" id="PS51404">
    <property type="entry name" value="DYP_PEROXIDASE"/>
    <property type="match status" value="1"/>
</dbReference>
<keyword evidence="4" id="KW-0560">Oxidoreductase</keyword>
<evidence type="ECO:0000259" key="8">
    <source>
        <dbReference type="Pfam" id="PF20628"/>
    </source>
</evidence>
<dbReference type="AlphaFoldDB" id="A0A850NSH4"/>
<keyword evidence="3" id="KW-0479">Metal-binding</keyword>
<dbReference type="InterPro" id="IPR048327">
    <property type="entry name" value="Dyp_perox_N"/>
</dbReference>
<dbReference type="EMBL" id="JACHXV010000005">
    <property type="protein sequence ID" value="MBB3173823.1"/>
    <property type="molecule type" value="Genomic_DNA"/>
</dbReference>
<dbReference type="NCBIfam" id="TIGR01413">
    <property type="entry name" value="Dyp_perox_fam"/>
    <property type="match status" value="1"/>
</dbReference>
<dbReference type="GO" id="GO:0020037">
    <property type="term" value="F:heme binding"/>
    <property type="evidence" value="ECO:0007669"/>
    <property type="project" value="InterPro"/>
</dbReference>
<reference evidence="10 12" key="1">
    <citation type="submission" date="2020-06" db="EMBL/GenBank/DDBJ databases">
        <title>Description of novel acetic acid bacteria.</title>
        <authorList>
            <person name="Sombolestani A."/>
        </authorList>
    </citation>
    <scope>NUCLEOTIDE SEQUENCE [LARGE SCALE GENOMIC DNA]</scope>
    <source>
        <strain evidence="10 12">LMG 26838</strain>
    </source>
</reference>
<feature type="domain" description="Dyp-type peroxidase C-terminal" evidence="8">
    <location>
        <begin position="139"/>
        <end position="303"/>
    </location>
</feature>
<dbReference type="Proteomes" id="UP000557688">
    <property type="component" value="Unassembled WGS sequence"/>
</dbReference>
<dbReference type="GO" id="GO:0005829">
    <property type="term" value="C:cytosol"/>
    <property type="evidence" value="ECO:0007669"/>
    <property type="project" value="TreeGrafter"/>
</dbReference>
<protein>
    <submittedName>
        <fullName evidence="10">Dyp-type peroxidase</fullName>
    </submittedName>
    <submittedName>
        <fullName evidence="9">Putative iron-dependent peroxidase</fullName>
    </submittedName>
</protein>
<dbReference type="Pfam" id="PF20628">
    <property type="entry name" value="Dyp_perox_C"/>
    <property type="match status" value="1"/>
</dbReference>
<evidence type="ECO:0000313" key="9">
    <source>
        <dbReference type="EMBL" id="MBB3173823.1"/>
    </source>
</evidence>
<dbReference type="SUPFAM" id="SSF54909">
    <property type="entry name" value="Dimeric alpha+beta barrel"/>
    <property type="match status" value="1"/>
</dbReference>
<proteinExistence type="inferred from homology"/>
<dbReference type="EMBL" id="JABXXQ010000079">
    <property type="protein sequence ID" value="NVN29888.1"/>
    <property type="molecule type" value="Genomic_DNA"/>
</dbReference>
<keyword evidence="11" id="KW-1185">Reference proteome</keyword>
<evidence type="ECO:0000256" key="3">
    <source>
        <dbReference type="ARBA" id="ARBA00022723"/>
    </source>
</evidence>
<dbReference type="PANTHER" id="PTHR30521">
    <property type="entry name" value="DEFERROCHELATASE/PEROXIDASE"/>
    <property type="match status" value="1"/>
</dbReference>
<evidence type="ECO:0000313" key="12">
    <source>
        <dbReference type="Proteomes" id="UP000565205"/>
    </source>
</evidence>
<comment type="caution">
    <text evidence="10">The sequence shown here is derived from an EMBL/GenBank/DDBJ whole genome shotgun (WGS) entry which is preliminary data.</text>
</comment>
<evidence type="ECO:0000256" key="5">
    <source>
        <dbReference type="ARBA" id="ARBA00023004"/>
    </source>
</evidence>
<sequence>MSSPVPQPVAAPLSRAAIFLTLTLGDGPDVDKTVRALCADLSGIKRAVGFRDLHGALSCVMGFGDAAWRRLFPDATPKDLHAFRPIDGVHHAPATPGDILLHLRATRMDLCFEIAAQLMERLGGVSRVVDEVHGFKYFDDRDLIGFVDGTENPTGPAIDASVLIGNEDPGFAGGSWVITQKYLHDLPAWNALPVETQEKIIGRRKLSDIELLDDVKPSYAHNALTSISDEHGNPLQILRDNMPFGEIGRGEFGTFFIGYARAPGTIERMLDNMFIGNPPGNHDRLLDFSRAVTGNLYFVPTADFLDAVG</sequence>
<dbReference type="RefSeq" id="WP_176622961.1">
    <property type="nucleotide sequence ID" value="NZ_JABXXQ010000079.1"/>
</dbReference>
<dbReference type="GO" id="GO:0046872">
    <property type="term" value="F:metal ion binding"/>
    <property type="evidence" value="ECO:0007669"/>
    <property type="project" value="UniProtKB-KW"/>
</dbReference>
<comment type="similarity">
    <text evidence="6">Belongs to the DyP-type peroxidase family.</text>
</comment>
<reference evidence="9 11" key="2">
    <citation type="submission" date="2020-08" db="EMBL/GenBank/DDBJ databases">
        <title>Genomic Encyclopedia of Type Strains, Phase III (KMG-III): the genomes of soil and plant-associated and newly described type strains.</title>
        <authorList>
            <person name="Whitman W."/>
        </authorList>
    </citation>
    <scope>NUCLEOTIDE SEQUENCE [LARGE SCALE GENOMIC DNA]</scope>
    <source>
        <strain evidence="9 11">CECT 8088</strain>
    </source>
</reference>
<gene>
    <name evidence="9" type="ORF">FHR90_001655</name>
    <name evidence="10" type="ORF">HUK83_06005</name>
</gene>
<evidence type="ECO:0000256" key="1">
    <source>
        <dbReference type="ARBA" id="ARBA00001970"/>
    </source>
</evidence>
<feature type="domain" description="Dyp-type peroxidase N-terminal" evidence="7">
    <location>
        <begin position="7"/>
        <end position="136"/>
    </location>
</feature>
<comment type="cofactor">
    <cofactor evidence="1">
        <name>heme b</name>
        <dbReference type="ChEBI" id="CHEBI:60344"/>
    </cofactor>
</comment>
<dbReference type="InterPro" id="IPR048328">
    <property type="entry name" value="Dyp_perox_C"/>
</dbReference>
<evidence type="ECO:0000259" key="7">
    <source>
        <dbReference type="Pfam" id="PF04261"/>
    </source>
</evidence>
<accession>A0A850NSH4</accession>